<accession>A0A834E1B8</accession>
<evidence type="ECO:0000313" key="2">
    <source>
        <dbReference type="Proteomes" id="UP000664940"/>
    </source>
</evidence>
<dbReference type="AlphaFoldDB" id="A0A834E1B8"/>
<dbReference type="EMBL" id="JABVXQ010000006">
    <property type="protein sequence ID" value="KAF6104050.1"/>
    <property type="molecule type" value="Genomic_DNA"/>
</dbReference>
<gene>
    <name evidence="1" type="ORF">HJG60_011099</name>
</gene>
<reference evidence="1 2" key="1">
    <citation type="journal article" date="2020" name="Nature">
        <title>Six reference-quality genomes reveal evolution of bat adaptations.</title>
        <authorList>
            <person name="Jebb D."/>
            <person name="Huang Z."/>
            <person name="Pippel M."/>
            <person name="Hughes G.M."/>
            <person name="Lavrichenko K."/>
            <person name="Devanna P."/>
            <person name="Winkler S."/>
            <person name="Jermiin L.S."/>
            <person name="Skirmuntt E.C."/>
            <person name="Katzourakis A."/>
            <person name="Burkitt-Gray L."/>
            <person name="Ray D.A."/>
            <person name="Sullivan K.A.M."/>
            <person name="Roscito J.G."/>
            <person name="Kirilenko B.M."/>
            <person name="Davalos L.M."/>
            <person name="Corthals A.P."/>
            <person name="Power M.L."/>
            <person name="Jones G."/>
            <person name="Ransome R.D."/>
            <person name="Dechmann D.K.N."/>
            <person name="Locatelli A.G."/>
            <person name="Puechmaille S.J."/>
            <person name="Fedrigo O."/>
            <person name="Jarvis E.D."/>
            <person name="Hiller M."/>
            <person name="Vernes S.C."/>
            <person name="Myers E.W."/>
            <person name="Teeling E.C."/>
        </authorList>
    </citation>
    <scope>NUCLEOTIDE SEQUENCE [LARGE SCALE GENOMIC DNA]</scope>
    <source>
        <strain evidence="1">Bat1K_MPI-CBG_1</strain>
    </source>
</reference>
<comment type="caution">
    <text evidence="1">The sequence shown here is derived from an EMBL/GenBank/DDBJ whole genome shotgun (WGS) entry which is preliminary data.</text>
</comment>
<organism evidence="1 2">
    <name type="scientific">Phyllostomus discolor</name>
    <name type="common">pale spear-nosed bat</name>
    <dbReference type="NCBI Taxonomy" id="89673"/>
    <lineage>
        <taxon>Eukaryota</taxon>
        <taxon>Metazoa</taxon>
        <taxon>Chordata</taxon>
        <taxon>Craniata</taxon>
        <taxon>Vertebrata</taxon>
        <taxon>Euteleostomi</taxon>
        <taxon>Mammalia</taxon>
        <taxon>Eutheria</taxon>
        <taxon>Laurasiatheria</taxon>
        <taxon>Chiroptera</taxon>
        <taxon>Yangochiroptera</taxon>
        <taxon>Phyllostomidae</taxon>
        <taxon>Phyllostominae</taxon>
        <taxon>Phyllostomus</taxon>
    </lineage>
</organism>
<name>A0A834E1B8_9CHIR</name>
<protein>
    <submittedName>
        <fullName evidence="1">Uncharacterized protein</fullName>
    </submittedName>
</protein>
<evidence type="ECO:0000313" key="1">
    <source>
        <dbReference type="EMBL" id="KAF6104050.1"/>
    </source>
</evidence>
<sequence length="179" mass="19715">MCGMISPGWFLACPRGAWTHHSFWNAFKPRETLLEQEWDEATNWTTTPHSRPFHGPRTCLGPRPGLLCDCHCVCHTGKQSPGWRCPLVLSVSICLSERKSLQRPILCVCHNLGSLRGHPQATVYDTMARQSPRGGILLRGPLNSDLVPLDSGVCSGLWPKPGYAVVAKGQHRGGRGDPQ</sequence>
<dbReference type="Proteomes" id="UP000664940">
    <property type="component" value="Unassembled WGS sequence"/>
</dbReference>
<proteinExistence type="predicted"/>